<feature type="chain" id="PRO_5025581571" evidence="1">
    <location>
        <begin position="23"/>
        <end position="143"/>
    </location>
</feature>
<feature type="signal peptide" evidence="1">
    <location>
        <begin position="1"/>
        <end position="22"/>
    </location>
</feature>
<dbReference type="OrthoDB" id="2910287at2759"/>
<keyword evidence="3" id="KW-1185">Reference proteome</keyword>
<name>A0A6A6EZ49_9PEZI</name>
<proteinExistence type="predicted"/>
<protein>
    <submittedName>
        <fullName evidence="2">Uncharacterized protein</fullName>
    </submittedName>
</protein>
<dbReference type="Proteomes" id="UP000799539">
    <property type="component" value="Unassembled WGS sequence"/>
</dbReference>
<evidence type="ECO:0000313" key="3">
    <source>
        <dbReference type="Proteomes" id="UP000799539"/>
    </source>
</evidence>
<gene>
    <name evidence="2" type="ORF">CERZMDRAFT_103531</name>
</gene>
<dbReference type="EMBL" id="ML992727">
    <property type="protein sequence ID" value="KAF2206280.1"/>
    <property type="molecule type" value="Genomic_DNA"/>
</dbReference>
<keyword evidence="1" id="KW-0732">Signal</keyword>
<sequence length="143" mass="15376">MRSIFDLPFAIAILLLQTTALAFPASSLEDTAARLSIEKRNINDILAPTLVGLYVCTDIDWKGTCQDLQNGPGLCINLGEPFAANISSVGPDSEVSGCTLFVKENCDLSGEFVANVKKPGLSDLSSSPQGGRYNDKFMSYICY</sequence>
<evidence type="ECO:0000256" key="1">
    <source>
        <dbReference type="SAM" id="SignalP"/>
    </source>
</evidence>
<dbReference type="AlphaFoldDB" id="A0A6A6EZ49"/>
<evidence type="ECO:0000313" key="2">
    <source>
        <dbReference type="EMBL" id="KAF2206280.1"/>
    </source>
</evidence>
<reference evidence="2" key="1">
    <citation type="journal article" date="2020" name="Stud. Mycol.">
        <title>101 Dothideomycetes genomes: a test case for predicting lifestyles and emergence of pathogens.</title>
        <authorList>
            <person name="Haridas S."/>
            <person name="Albert R."/>
            <person name="Binder M."/>
            <person name="Bloem J."/>
            <person name="Labutti K."/>
            <person name="Salamov A."/>
            <person name="Andreopoulos B."/>
            <person name="Baker S."/>
            <person name="Barry K."/>
            <person name="Bills G."/>
            <person name="Bluhm B."/>
            <person name="Cannon C."/>
            <person name="Castanera R."/>
            <person name="Culley D."/>
            <person name="Daum C."/>
            <person name="Ezra D."/>
            <person name="Gonzalez J."/>
            <person name="Henrissat B."/>
            <person name="Kuo A."/>
            <person name="Liang C."/>
            <person name="Lipzen A."/>
            <person name="Lutzoni F."/>
            <person name="Magnuson J."/>
            <person name="Mondo S."/>
            <person name="Nolan M."/>
            <person name="Ohm R."/>
            <person name="Pangilinan J."/>
            <person name="Park H.-J."/>
            <person name="Ramirez L."/>
            <person name="Alfaro M."/>
            <person name="Sun H."/>
            <person name="Tritt A."/>
            <person name="Yoshinaga Y."/>
            <person name="Zwiers L.-H."/>
            <person name="Turgeon B."/>
            <person name="Goodwin S."/>
            <person name="Spatafora J."/>
            <person name="Crous P."/>
            <person name="Grigoriev I."/>
        </authorList>
    </citation>
    <scope>NUCLEOTIDE SEQUENCE</scope>
    <source>
        <strain evidence="2">SCOH1-5</strain>
    </source>
</reference>
<accession>A0A6A6EZ49</accession>
<organism evidence="2 3">
    <name type="scientific">Cercospora zeae-maydis SCOH1-5</name>
    <dbReference type="NCBI Taxonomy" id="717836"/>
    <lineage>
        <taxon>Eukaryota</taxon>
        <taxon>Fungi</taxon>
        <taxon>Dikarya</taxon>
        <taxon>Ascomycota</taxon>
        <taxon>Pezizomycotina</taxon>
        <taxon>Dothideomycetes</taxon>
        <taxon>Dothideomycetidae</taxon>
        <taxon>Mycosphaerellales</taxon>
        <taxon>Mycosphaerellaceae</taxon>
        <taxon>Cercospora</taxon>
    </lineage>
</organism>